<dbReference type="Pfam" id="PF04082">
    <property type="entry name" value="Fungal_trans"/>
    <property type="match status" value="1"/>
</dbReference>
<keyword evidence="3" id="KW-0238">DNA-binding</keyword>
<accession>A0A0D1X379</accession>
<dbReference type="PANTHER" id="PTHR47171:SF3">
    <property type="entry name" value="FARA-RELATED"/>
    <property type="match status" value="1"/>
</dbReference>
<evidence type="ECO:0000256" key="5">
    <source>
        <dbReference type="ARBA" id="ARBA00023242"/>
    </source>
</evidence>
<dbReference type="GO" id="GO:0008270">
    <property type="term" value="F:zinc ion binding"/>
    <property type="evidence" value="ECO:0007669"/>
    <property type="project" value="InterPro"/>
</dbReference>
<dbReference type="InterPro" id="IPR052073">
    <property type="entry name" value="Amide_Lactam_Regulators"/>
</dbReference>
<dbReference type="CDD" id="cd12148">
    <property type="entry name" value="fungal_TF_MHR"/>
    <property type="match status" value="1"/>
</dbReference>
<evidence type="ECO:0000256" key="6">
    <source>
        <dbReference type="SAM" id="MobiDB-lite"/>
    </source>
</evidence>
<keyword evidence="9" id="KW-1185">Reference proteome</keyword>
<dbReference type="EMBL" id="KN847520">
    <property type="protein sequence ID" value="KIV96255.1"/>
    <property type="molecule type" value="Genomic_DNA"/>
</dbReference>
<dbReference type="PANTHER" id="PTHR47171">
    <property type="entry name" value="FARA-RELATED"/>
    <property type="match status" value="1"/>
</dbReference>
<gene>
    <name evidence="8" type="ORF">PV10_00140</name>
</gene>
<feature type="domain" description="Xylanolytic transcriptional activator regulatory" evidence="7">
    <location>
        <begin position="192"/>
        <end position="284"/>
    </location>
</feature>
<reference evidence="8 9" key="1">
    <citation type="submission" date="2015-01" db="EMBL/GenBank/DDBJ databases">
        <title>The Genome Sequence of Exophiala mesophila CBS40295.</title>
        <authorList>
            <consortium name="The Broad Institute Genomics Platform"/>
            <person name="Cuomo C."/>
            <person name="de Hoog S."/>
            <person name="Gorbushina A."/>
            <person name="Stielow B."/>
            <person name="Teixiera M."/>
            <person name="Abouelleil A."/>
            <person name="Chapman S.B."/>
            <person name="Priest M."/>
            <person name="Young S.K."/>
            <person name="Wortman J."/>
            <person name="Nusbaum C."/>
            <person name="Birren B."/>
        </authorList>
    </citation>
    <scope>NUCLEOTIDE SEQUENCE [LARGE SCALE GENOMIC DNA]</scope>
    <source>
        <strain evidence="8 9">CBS 40295</strain>
    </source>
</reference>
<name>A0A0D1X379_EXOME</name>
<keyword evidence="5" id="KW-0539">Nucleus</keyword>
<evidence type="ECO:0000256" key="2">
    <source>
        <dbReference type="ARBA" id="ARBA00023015"/>
    </source>
</evidence>
<dbReference type="SMART" id="SM00906">
    <property type="entry name" value="Fungal_trans"/>
    <property type="match status" value="1"/>
</dbReference>
<sequence>MFLVSQQYQFMPRLGIRQRHRDQCWTGATQTQQSSLQASSPGSVGYLGEESLYPIPSIPRYVDDTIAETAEFYEKLLEGTDVTEVPPPMLVSAMADNYFDHVYPLEPIIDRCDLSRHGSSPLLVLAICMSGTSFGHLRGSTKQIMASNKYYLKVKTLVNIDYEKNSVIVLKALCMLGCRGAKIPTQISMDSAWHWMGVSVRYAIHMGLHKEATYHGKETGGTCRRMWWHLFVRFQSTARRPRPSKLTNILLQNQDKLLFFCYGRPSSINMQDTDVRLPTMDDFPVSHPDNNIFIQKSKLCMILGRLAQMRQNPSTSYSDLAVLGESFEEWCGDLPEELKLREEYNPQPHRRIVSELHILYHASYIIYLQALTKLDTEVHSTRAAFEQCVRRSSRMTRLFEAILYRNEVAYIRPINNWFCLVAGLIQIRALATFTEDRALYNDELTIIKTVLQDMIPSSASAALVLRNLQHCETSVETVSKPARSTSNHTATNDPLNLSMDDHREGGIDPLFPSQGHSDMNLQPDLAPRLPNMGPNGIDDYFLVDSFDMAFSNLQSSPGMLEDWSLS</sequence>
<dbReference type="RefSeq" id="XP_016227829.1">
    <property type="nucleotide sequence ID" value="XM_016364180.1"/>
</dbReference>
<dbReference type="GeneID" id="27317985"/>
<evidence type="ECO:0000256" key="3">
    <source>
        <dbReference type="ARBA" id="ARBA00023125"/>
    </source>
</evidence>
<protein>
    <recommendedName>
        <fullName evidence="7">Xylanolytic transcriptional activator regulatory domain-containing protein</fullName>
    </recommendedName>
</protein>
<dbReference type="OrthoDB" id="39175at2759"/>
<proteinExistence type="predicted"/>
<feature type="region of interest" description="Disordered" evidence="6">
    <location>
        <begin position="476"/>
        <end position="495"/>
    </location>
</feature>
<dbReference type="AlphaFoldDB" id="A0A0D1X379"/>
<dbReference type="Proteomes" id="UP000054302">
    <property type="component" value="Unassembled WGS sequence"/>
</dbReference>
<keyword evidence="2" id="KW-0805">Transcription regulation</keyword>
<dbReference type="GO" id="GO:0006351">
    <property type="term" value="P:DNA-templated transcription"/>
    <property type="evidence" value="ECO:0007669"/>
    <property type="project" value="InterPro"/>
</dbReference>
<evidence type="ECO:0000313" key="8">
    <source>
        <dbReference type="EMBL" id="KIV96255.1"/>
    </source>
</evidence>
<keyword evidence="4" id="KW-0804">Transcription</keyword>
<evidence type="ECO:0000259" key="7">
    <source>
        <dbReference type="SMART" id="SM00906"/>
    </source>
</evidence>
<keyword evidence="1" id="KW-0862">Zinc</keyword>
<dbReference type="HOGENOM" id="CLU_007427_3_1_1"/>
<evidence type="ECO:0000256" key="1">
    <source>
        <dbReference type="ARBA" id="ARBA00022833"/>
    </source>
</evidence>
<organism evidence="8 9">
    <name type="scientific">Exophiala mesophila</name>
    <name type="common">Black yeast-like fungus</name>
    <dbReference type="NCBI Taxonomy" id="212818"/>
    <lineage>
        <taxon>Eukaryota</taxon>
        <taxon>Fungi</taxon>
        <taxon>Dikarya</taxon>
        <taxon>Ascomycota</taxon>
        <taxon>Pezizomycotina</taxon>
        <taxon>Eurotiomycetes</taxon>
        <taxon>Chaetothyriomycetidae</taxon>
        <taxon>Chaetothyriales</taxon>
        <taxon>Herpotrichiellaceae</taxon>
        <taxon>Exophiala</taxon>
    </lineage>
</organism>
<dbReference type="InterPro" id="IPR007219">
    <property type="entry name" value="XnlR_reg_dom"/>
</dbReference>
<dbReference type="OMA" id="AYIRPIN"/>
<dbReference type="GO" id="GO:0003677">
    <property type="term" value="F:DNA binding"/>
    <property type="evidence" value="ECO:0007669"/>
    <property type="project" value="UniProtKB-KW"/>
</dbReference>
<dbReference type="VEuPathDB" id="FungiDB:PV10_00140"/>
<evidence type="ECO:0000313" key="9">
    <source>
        <dbReference type="Proteomes" id="UP000054302"/>
    </source>
</evidence>
<evidence type="ECO:0000256" key="4">
    <source>
        <dbReference type="ARBA" id="ARBA00023163"/>
    </source>
</evidence>